<comment type="similarity">
    <text evidence="1 5">Belongs to the acetyltransferase family. RimI subfamily.</text>
</comment>
<comment type="subcellular location">
    <subcellularLocation>
        <location evidence="5">Cytoplasm</location>
    </subcellularLocation>
</comment>
<evidence type="ECO:0000313" key="7">
    <source>
        <dbReference type="EMBL" id="RLY03760.1"/>
    </source>
</evidence>
<dbReference type="InterPro" id="IPR000182">
    <property type="entry name" value="GNAT_dom"/>
</dbReference>
<dbReference type="EC" id="2.3.1.266" evidence="5"/>
<dbReference type="Gene3D" id="3.40.630.30">
    <property type="match status" value="1"/>
</dbReference>
<dbReference type="GO" id="GO:0008999">
    <property type="term" value="F:protein-N-terminal-alanine acetyltransferase activity"/>
    <property type="evidence" value="ECO:0007669"/>
    <property type="project" value="UniProtKB-EC"/>
</dbReference>
<dbReference type="Pfam" id="PF00583">
    <property type="entry name" value="Acetyltransf_1"/>
    <property type="match status" value="1"/>
</dbReference>
<evidence type="ECO:0000256" key="3">
    <source>
        <dbReference type="ARBA" id="ARBA00022679"/>
    </source>
</evidence>
<reference evidence="7 8" key="1">
    <citation type="submission" date="2018-10" db="EMBL/GenBank/DDBJ databases">
        <title>Streptococcus hillyeri sp. nov., isolated from equine tracheal sample.</title>
        <authorList>
            <person name="Macfadyen A.C."/>
            <person name="Waller A."/>
            <person name="Paterson G.K."/>
        </authorList>
    </citation>
    <scope>NUCLEOTIDE SEQUENCE [LARGE SCALE GENOMIC DNA]</scope>
    <source>
        <strain evidence="7 8">28462</strain>
    </source>
</reference>
<dbReference type="PANTHER" id="PTHR43420">
    <property type="entry name" value="ACETYLTRANSFERASE"/>
    <property type="match status" value="1"/>
</dbReference>
<evidence type="ECO:0000256" key="5">
    <source>
        <dbReference type="RuleBase" id="RU363094"/>
    </source>
</evidence>
<protein>
    <recommendedName>
        <fullName evidence="5">[Ribosomal protein bS18]-alanine N-acetyltransferase</fullName>
        <ecNumber evidence="5">2.3.1.266</ecNumber>
    </recommendedName>
</protein>
<keyword evidence="3 7" id="KW-0808">Transferase</keyword>
<evidence type="ECO:0000313" key="8">
    <source>
        <dbReference type="Proteomes" id="UP000279194"/>
    </source>
</evidence>
<sequence length="135" mass="16048">MRDRASEIFEVLTDVYGTSPWNLEQIITDLEQENTDYFFEYMNGQLGGFLSIQNLVGELEITNIAVRKEYQGQGVAKRLMEQLDERSETVFLEVRESNLPAQALYQKYHFEMIGRRKEYYHNPIEDAILMRRERK</sequence>
<evidence type="ECO:0000256" key="4">
    <source>
        <dbReference type="ARBA" id="ARBA00023315"/>
    </source>
</evidence>
<proteinExistence type="inferred from homology"/>
<dbReference type="GO" id="GO:0005737">
    <property type="term" value="C:cytoplasm"/>
    <property type="evidence" value="ECO:0007669"/>
    <property type="project" value="UniProtKB-SubCell"/>
</dbReference>
<dbReference type="InterPro" id="IPR050680">
    <property type="entry name" value="YpeA/RimI_acetyltransf"/>
</dbReference>
<name>A0A3L9DY61_9STRE</name>
<dbReference type="SUPFAM" id="SSF55729">
    <property type="entry name" value="Acyl-CoA N-acyltransferases (Nat)"/>
    <property type="match status" value="1"/>
</dbReference>
<dbReference type="AlphaFoldDB" id="A0A3L9DY61"/>
<evidence type="ECO:0000256" key="2">
    <source>
        <dbReference type="ARBA" id="ARBA00022490"/>
    </source>
</evidence>
<feature type="domain" description="N-acetyltransferase" evidence="6">
    <location>
        <begin position="1"/>
        <end position="135"/>
    </location>
</feature>
<keyword evidence="2 5" id="KW-0963">Cytoplasm</keyword>
<comment type="function">
    <text evidence="5">Acetylates the N-terminal alanine of ribosomal protein bS18.</text>
</comment>
<dbReference type="InterPro" id="IPR006464">
    <property type="entry name" value="AcTrfase_RimI/Ard1"/>
</dbReference>
<accession>A0A3L9DY61</accession>
<dbReference type="NCBIfam" id="TIGR01575">
    <property type="entry name" value="rimI"/>
    <property type="match status" value="1"/>
</dbReference>
<comment type="catalytic activity">
    <reaction evidence="5">
        <text>N-terminal L-alanyl-[ribosomal protein bS18] + acetyl-CoA = N-terminal N(alpha)-acetyl-L-alanyl-[ribosomal protein bS18] + CoA + H(+)</text>
        <dbReference type="Rhea" id="RHEA:43756"/>
        <dbReference type="Rhea" id="RHEA-COMP:10676"/>
        <dbReference type="Rhea" id="RHEA-COMP:10677"/>
        <dbReference type="ChEBI" id="CHEBI:15378"/>
        <dbReference type="ChEBI" id="CHEBI:57287"/>
        <dbReference type="ChEBI" id="CHEBI:57288"/>
        <dbReference type="ChEBI" id="CHEBI:64718"/>
        <dbReference type="ChEBI" id="CHEBI:83683"/>
        <dbReference type="EC" id="2.3.1.266"/>
    </reaction>
</comment>
<keyword evidence="4" id="KW-0012">Acyltransferase</keyword>
<dbReference type="PROSITE" id="PS51186">
    <property type="entry name" value="GNAT"/>
    <property type="match status" value="1"/>
</dbReference>
<dbReference type="InterPro" id="IPR016181">
    <property type="entry name" value="Acyl_CoA_acyltransferase"/>
</dbReference>
<evidence type="ECO:0000256" key="1">
    <source>
        <dbReference type="ARBA" id="ARBA00005395"/>
    </source>
</evidence>
<dbReference type="EMBL" id="RCVM01000006">
    <property type="protein sequence ID" value="RLY03760.1"/>
    <property type="molecule type" value="Genomic_DNA"/>
</dbReference>
<comment type="caution">
    <text evidence="7">The sequence shown here is derived from an EMBL/GenBank/DDBJ whole genome shotgun (WGS) entry which is preliminary data.</text>
</comment>
<dbReference type="Proteomes" id="UP000279194">
    <property type="component" value="Unassembled WGS sequence"/>
</dbReference>
<dbReference type="PANTHER" id="PTHR43420:SF44">
    <property type="entry name" value="ACETYLTRANSFERASE YPEA"/>
    <property type="match status" value="1"/>
</dbReference>
<dbReference type="RefSeq" id="WP_121835061.1">
    <property type="nucleotide sequence ID" value="NZ_CP163513.1"/>
</dbReference>
<dbReference type="OrthoDB" id="9794566at2"/>
<dbReference type="CDD" id="cd04301">
    <property type="entry name" value="NAT_SF"/>
    <property type="match status" value="1"/>
</dbReference>
<keyword evidence="8" id="KW-1185">Reference proteome</keyword>
<organism evidence="7 8">
    <name type="scientific">Streptococcus hillyeri</name>
    <dbReference type="NCBI Taxonomy" id="2282420"/>
    <lineage>
        <taxon>Bacteria</taxon>
        <taxon>Bacillati</taxon>
        <taxon>Bacillota</taxon>
        <taxon>Bacilli</taxon>
        <taxon>Lactobacillales</taxon>
        <taxon>Streptococcaceae</taxon>
        <taxon>Streptococcus</taxon>
    </lineage>
</organism>
<evidence type="ECO:0000259" key="6">
    <source>
        <dbReference type="PROSITE" id="PS51186"/>
    </source>
</evidence>
<gene>
    <name evidence="7" type="primary">rimI</name>
    <name evidence="7" type="ORF">EAF07_04300</name>
</gene>